<sequence>MDLRQNQNLRRLRQNQNPKRLRQNQNPRRFWQNQIKEASAKPKSKEASAKPKSKEASAKPKSTKSRRSGCQKAKPSVTKHTLSTSSTKHTLSTLSVSHKSKNMGDDDGDGESRREMLRSEIRSEKYGKGKLEDQWNSNEDGWTTVRNKKNEKQLTEKSDIHKDSSDGWYRKLIEKTDGQSCFKLYREENGLLMKLSTHKGDKRSYIRFPSSINYTLHNALVEIE</sequence>
<dbReference type="AlphaFoldDB" id="A0AAV7EA18"/>
<gene>
    <name evidence="2" type="ORF">H6P81_015927</name>
</gene>
<dbReference type="EMBL" id="JAINDJ010000006">
    <property type="protein sequence ID" value="KAG9444587.1"/>
    <property type="molecule type" value="Genomic_DNA"/>
</dbReference>
<proteinExistence type="predicted"/>
<feature type="compositionally biased region" description="Basic and acidic residues" evidence="1">
    <location>
        <begin position="38"/>
        <end position="58"/>
    </location>
</feature>
<feature type="compositionally biased region" description="Low complexity" evidence="1">
    <location>
        <begin position="1"/>
        <end position="29"/>
    </location>
</feature>
<accession>A0AAV7EA18</accession>
<comment type="caution">
    <text evidence="2">The sequence shown here is derived from an EMBL/GenBank/DDBJ whole genome shotgun (WGS) entry which is preliminary data.</text>
</comment>
<dbReference type="Proteomes" id="UP000825729">
    <property type="component" value="Unassembled WGS sequence"/>
</dbReference>
<feature type="compositionally biased region" description="Low complexity" evidence="1">
    <location>
        <begin position="76"/>
        <end position="97"/>
    </location>
</feature>
<evidence type="ECO:0000256" key="1">
    <source>
        <dbReference type="SAM" id="MobiDB-lite"/>
    </source>
</evidence>
<evidence type="ECO:0000313" key="2">
    <source>
        <dbReference type="EMBL" id="KAG9444587.1"/>
    </source>
</evidence>
<organism evidence="2 3">
    <name type="scientific">Aristolochia fimbriata</name>
    <name type="common">White veined hardy Dutchman's pipe vine</name>
    <dbReference type="NCBI Taxonomy" id="158543"/>
    <lineage>
        <taxon>Eukaryota</taxon>
        <taxon>Viridiplantae</taxon>
        <taxon>Streptophyta</taxon>
        <taxon>Embryophyta</taxon>
        <taxon>Tracheophyta</taxon>
        <taxon>Spermatophyta</taxon>
        <taxon>Magnoliopsida</taxon>
        <taxon>Magnoliidae</taxon>
        <taxon>Piperales</taxon>
        <taxon>Aristolochiaceae</taxon>
        <taxon>Aristolochia</taxon>
    </lineage>
</organism>
<reference evidence="2 3" key="1">
    <citation type="submission" date="2021-07" db="EMBL/GenBank/DDBJ databases">
        <title>The Aristolochia fimbriata genome: insights into angiosperm evolution, floral development and chemical biosynthesis.</title>
        <authorList>
            <person name="Jiao Y."/>
        </authorList>
    </citation>
    <scope>NUCLEOTIDE SEQUENCE [LARGE SCALE GENOMIC DNA]</scope>
    <source>
        <strain evidence="2">IBCAS-2021</strain>
        <tissue evidence="2">Leaf</tissue>
    </source>
</reference>
<protein>
    <submittedName>
        <fullName evidence="2">Uncharacterized protein</fullName>
    </submittedName>
</protein>
<evidence type="ECO:0000313" key="3">
    <source>
        <dbReference type="Proteomes" id="UP000825729"/>
    </source>
</evidence>
<keyword evidence="3" id="KW-1185">Reference proteome</keyword>
<name>A0AAV7EA18_ARIFI</name>
<feature type="region of interest" description="Disordered" evidence="1">
    <location>
        <begin position="1"/>
        <end position="114"/>
    </location>
</feature>